<dbReference type="Proteomes" id="UP000245624">
    <property type="component" value="Unassembled WGS sequence"/>
</dbReference>
<accession>A0A317KUC0</accession>
<dbReference type="EMBL" id="QGTD01000019">
    <property type="protein sequence ID" value="PWU67087.1"/>
    <property type="molecule type" value="Genomic_DNA"/>
</dbReference>
<proteinExistence type="predicted"/>
<keyword evidence="2" id="KW-1185">Reference proteome</keyword>
<sequence length="200" mass="23757">MRRMRFAPPTDHYDERLEKIDEQICNLMKERKILSNNNPGFPRASLITEWSQKYNFYEDFLRSIFSQLLDEEVYKPTVKPRGFMKNIPILKLFEKDQILYTVTVISQFENASIVRLNIDRMPDDVMSDMDREEHLYYRLSIDAEGKYYDCRWEGGSGSGEHFSYTYIVAPALPDDHSSYQFVFTECKTPYDKATGFEFRL</sequence>
<name>A0A317KUC0_9BACI</name>
<dbReference type="RefSeq" id="WP_109985489.1">
    <property type="nucleotide sequence ID" value="NZ_QGTD01000019.1"/>
</dbReference>
<dbReference type="AlphaFoldDB" id="A0A317KUC0"/>
<organism evidence="1 2">
    <name type="scientific">Gracilibacillus dipsosauri</name>
    <dbReference type="NCBI Taxonomy" id="178340"/>
    <lineage>
        <taxon>Bacteria</taxon>
        <taxon>Bacillati</taxon>
        <taxon>Bacillota</taxon>
        <taxon>Bacilli</taxon>
        <taxon>Bacillales</taxon>
        <taxon>Bacillaceae</taxon>
        <taxon>Gracilibacillus</taxon>
    </lineage>
</organism>
<dbReference type="OrthoDB" id="1797229at2"/>
<gene>
    <name evidence="1" type="ORF">DLJ74_17885</name>
</gene>
<evidence type="ECO:0000313" key="1">
    <source>
        <dbReference type="EMBL" id="PWU67087.1"/>
    </source>
</evidence>
<comment type="caution">
    <text evidence="1">The sequence shown here is derived from an EMBL/GenBank/DDBJ whole genome shotgun (WGS) entry which is preliminary data.</text>
</comment>
<protein>
    <submittedName>
        <fullName evidence="1">Uncharacterized protein</fullName>
    </submittedName>
</protein>
<evidence type="ECO:0000313" key="2">
    <source>
        <dbReference type="Proteomes" id="UP000245624"/>
    </source>
</evidence>
<reference evidence="1 2" key="1">
    <citation type="submission" date="2018-05" db="EMBL/GenBank/DDBJ databases">
        <title>Genomic analysis of Gracilibacillus dipsosauri DD1 reveals novel features of a salt-tolerant amylase.</title>
        <authorList>
            <person name="Deutch C.E."/>
            <person name="Yang S."/>
        </authorList>
    </citation>
    <scope>NUCLEOTIDE SEQUENCE [LARGE SCALE GENOMIC DNA]</scope>
    <source>
        <strain evidence="1 2">DD1</strain>
    </source>
</reference>